<dbReference type="EMBL" id="JAQQXR010000002">
    <property type="protein sequence ID" value="MDC8757325.1"/>
    <property type="molecule type" value="Genomic_DNA"/>
</dbReference>
<dbReference type="Gene3D" id="1.10.3720.10">
    <property type="entry name" value="MetI-like"/>
    <property type="match status" value="2"/>
</dbReference>
<feature type="transmembrane region" description="Helical" evidence="5">
    <location>
        <begin position="251"/>
        <end position="271"/>
    </location>
</feature>
<feature type="transmembrane region" description="Helical" evidence="5">
    <location>
        <begin position="79"/>
        <end position="101"/>
    </location>
</feature>
<dbReference type="RefSeq" id="WP_273670004.1">
    <property type="nucleotide sequence ID" value="NZ_JAQQXR010000002.1"/>
</dbReference>
<comment type="caution">
    <text evidence="7">The sequence shown here is derived from an EMBL/GenBank/DDBJ whole genome shotgun (WGS) entry which is preliminary data.</text>
</comment>
<evidence type="ECO:0000259" key="6">
    <source>
        <dbReference type="PROSITE" id="PS50928"/>
    </source>
</evidence>
<keyword evidence="8" id="KW-1185">Reference proteome</keyword>
<feature type="transmembrane region" description="Helical" evidence="5">
    <location>
        <begin position="204"/>
        <end position="222"/>
    </location>
</feature>
<feature type="transmembrane region" description="Helical" evidence="5">
    <location>
        <begin position="420"/>
        <end position="440"/>
    </location>
</feature>
<gene>
    <name evidence="7" type="ORF">OIK44_06975</name>
</gene>
<comment type="similarity">
    <text evidence="5">Belongs to the binding-protein-dependent transport system permease family.</text>
</comment>
<proteinExistence type="inferred from homology"/>
<evidence type="ECO:0000256" key="4">
    <source>
        <dbReference type="ARBA" id="ARBA00023136"/>
    </source>
</evidence>
<keyword evidence="5" id="KW-0813">Transport</keyword>
<dbReference type="PANTHER" id="PTHR43496:SF1">
    <property type="entry name" value="POLYGALACTURONAN_RHAMNOGALACTURONAN TRANSPORT SYSTEM PERMEASE PROTEIN YTEP"/>
    <property type="match status" value="1"/>
</dbReference>
<evidence type="ECO:0000256" key="3">
    <source>
        <dbReference type="ARBA" id="ARBA00022989"/>
    </source>
</evidence>
<dbReference type="Proteomes" id="UP001221208">
    <property type="component" value="Unassembled WGS sequence"/>
</dbReference>
<keyword evidence="4 5" id="KW-0472">Membrane</keyword>
<feature type="transmembrane region" description="Helical" evidence="5">
    <location>
        <begin position="390"/>
        <end position="414"/>
    </location>
</feature>
<sequence length="565" mass="59924">MSRSAMPAFAAPSLRSRDEQAAGLLAWLLAGALLLFILLPLASIFVKAVQDRDGAFIGLAEVLRMLAEPRIQSATLNSLGLAALTMAVVLPAAFAFAFALTRSRIPGAAAFRLIALSPLLAPSLMPAISLVYLFGNQGLLKDWLGATSIYGPLGIVMGEVFYTFPHALLILCAALAVADARLYEAGTALGAGVARRFLTITLPGARYGLVSAGTLVFTMVVADFGVPKVIGGQTNVLALEAYKQVLGQQNFNRGAVIGLLLLLPAVLSFILERRVSRRHGATMTGKSVPYRAKPAAGRDAALWLFCALVSAFLLALIGVAVAAAFIDLWPYKMSLTLKHFDFEQLDGGGWQAFRNSLAVAACSAALGSAVVFLTAYLVEKLPVPRLAVLTIRGVILLPMAVPGMVLGLGYVLFFNAPGNPLHVLFASMTMLVASTVAHLYSTAHLTITTALRQIDPEMEAVARSLNRPWWLSCARVTLPLALPALLNVLRYLFVSSMTTVSCVIFLYTPDTVLASVAVLNMDDAGDTAAAAAMATLIVAASLAVSLALNALGWWCERRAQIWRAA</sequence>
<feature type="transmembrane region" description="Helical" evidence="5">
    <location>
        <begin position="528"/>
        <end position="554"/>
    </location>
</feature>
<feature type="transmembrane region" description="Helical" evidence="5">
    <location>
        <begin position="300"/>
        <end position="326"/>
    </location>
</feature>
<reference evidence="7 8" key="1">
    <citation type="submission" date="2022-10" db="EMBL/GenBank/DDBJ databases">
        <title>Janthinobacterium sp. hw3 Genome sequencing.</title>
        <authorList>
            <person name="Park S."/>
        </authorList>
    </citation>
    <scope>NUCLEOTIDE SEQUENCE [LARGE SCALE GENOMIC DNA]</scope>
    <source>
        <strain evidence="8">hw3</strain>
    </source>
</reference>
<dbReference type="NCBIfam" id="TIGR03262">
    <property type="entry name" value="PhnU2"/>
    <property type="match status" value="1"/>
</dbReference>
<name>A0ABT5JX59_9BURK</name>
<dbReference type="Pfam" id="PF00528">
    <property type="entry name" value="BPD_transp_1"/>
    <property type="match status" value="2"/>
</dbReference>
<evidence type="ECO:0000256" key="1">
    <source>
        <dbReference type="ARBA" id="ARBA00004651"/>
    </source>
</evidence>
<feature type="transmembrane region" description="Helical" evidence="5">
    <location>
        <begin position="113"/>
        <end position="134"/>
    </location>
</feature>
<feature type="transmembrane region" description="Helical" evidence="5">
    <location>
        <begin position="357"/>
        <end position="378"/>
    </location>
</feature>
<evidence type="ECO:0000313" key="8">
    <source>
        <dbReference type="Proteomes" id="UP001221208"/>
    </source>
</evidence>
<dbReference type="PROSITE" id="PS50928">
    <property type="entry name" value="ABC_TM1"/>
    <property type="match status" value="2"/>
</dbReference>
<evidence type="ECO:0000256" key="2">
    <source>
        <dbReference type="ARBA" id="ARBA00022692"/>
    </source>
</evidence>
<feature type="domain" description="ABC transmembrane type-1" evidence="6">
    <location>
        <begin position="75"/>
        <end position="272"/>
    </location>
</feature>
<protein>
    <submittedName>
        <fullName evidence="7">2-aminoethylphosphonate ABC transporter permease subunit</fullName>
    </submittedName>
</protein>
<evidence type="ECO:0000313" key="7">
    <source>
        <dbReference type="EMBL" id="MDC8757325.1"/>
    </source>
</evidence>
<dbReference type="InterPro" id="IPR035906">
    <property type="entry name" value="MetI-like_sf"/>
</dbReference>
<dbReference type="PANTHER" id="PTHR43496">
    <property type="entry name" value="PROTEIN LPLB"/>
    <property type="match status" value="1"/>
</dbReference>
<feature type="transmembrane region" description="Helical" evidence="5">
    <location>
        <begin position="160"/>
        <end position="183"/>
    </location>
</feature>
<evidence type="ECO:0000256" key="5">
    <source>
        <dbReference type="RuleBase" id="RU363032"/>
    </source>
</evidence>
<dbReference type="CDD" id="cd06261">
    <property type="entry name" value="TM_PBP2"/>
    <property type="match status" value="2"/>
</dbReference>
<feature type="domain" description="ABC transmembrane type-1" evidence="6">
    <location>
        <begin position="353"/>
        <end position="548"/>
    </location>
</feature>
<dbReference type="InterPro" id="IPR000515">
    <property type="entry name" value="MetI-like"/>
</dbReference>
<dbReference type="InterPro" id="IPR017664">
    <property type="entry name" value="AminoethylPonate_ABC_perm-1"/>
</dbReference>
<comment type="subcellular location">
    <subcellularLocation>
        <location evidence="1 5">Cell membrane</location>
        <topology evidence="1 5">Multi-pass membrane protein</topology>
    </subcellularLocation>
</comment>
<accession>A0ABT5JX59</accession>
<feature type="transmembrane region" description="Helical" evidence="5">
    <location>
        <begin position="21"/>
        <end position="46"/>
    </location>
</feature>
<dbReference type="SUPFAM" id="SSF161098">
    <property type="entry name" value="MetI-like"/>
    <property type="match status" value="2"/>
</dbReference>
<feature type="transmembrane region" description="Helical" evidence="5">
    <location>
        <begin position="488"/>
        <end position="508"/>
    </location>
</feature>
<keyword evidence="3 5" id="KW-1133">Transmembrane helix</keyword>
<keyword evidence="2 5" id="KW-0812">Transmembrane</keyword>
<organism evidence="7 8">
    <name type="scientific">Janthinobacterium fluminis</name>
    <dbReference type="NCBI Taxonomy" id="2987524"/>
    <lineage>
        <taxon>Bacteria</taxon>
        <taxon>Pseudomonadati</taxon>
        <taxon>Pseudomonadota</taxon>
        <taxon>Betaproteobacteria</taxon>
        <taxon>Burkholderiales</taxon>
        <taxon>Oxalobacteraceae</taxon>
        <taxon>Janthinobacterium</taxon>
    </lineage>
</organism>